<evidence type="ECO:0000313" key="2">
    <source>
        <dbReference type="Proteomes" id="UP000314294"/>
    </source>
</evidence>
<protein>
    <submittedName>
        <fullName evidence="1">Uncharacterized protein</fullName>
    </submittedName>
</protein>
<dbReference type="Proteomes" id="UP000314294">
    <property type="component" value="Unassembled WGS sequence"/>
</dbReference>
<gene>
    <name evidence="1" type="ORF">EYF80_034143</name>
</gene>
<accession>A0A4Z2GPZ7</accession>
<dbReference type="EMBL" id="SRLO01000450">
    <property type="protein sequence ID" value="TNN55627.1"/>
    <property type="molecule type" value="Genomic_DNA"/>
</dbReference>
<sequence>MCIEDEDEEDVFIYSPLCYPRFLCLPLERLQLGGKKLLRLPWRRNIGKVSAAAVSLVKSAPMDYTPTHAPISAARGGGYMYKRPASWKYRHEPAFRSSLEPSSAPLPPCCEFTSSR</sequence>
<organism evidence="1 2">
    <name type="scientific">Liparis tanakae</name>
    <name type="common">Tanaka's snailfish</name>
    <dbReference type="NCBI Taxonomy" id="230148"/>
    <lineage>
        <taxon>Eukaryota</taxon>
        <taxon>Metazoa</taxon>
        <taxon>Chordata</taxon>
        <taxon>Craniata</taxon>
        <taxon>Vertebrata</taxon>
        <taxon>Euteleostomi</taxon>
        <taxon>Actinopterygii</taxon>
        <taxon>Neopterygii</taxon>
        <taxon>Teleostei</taxon>
        <taxon>Neoteleostei</taxon>
        <taxon>Acanthomorphata</taxon>
        <taxon>Eupercaria</taxon>
        <taxon>Perciformes</taxon>
        <taxon>Cottioidei</taxon>
        <taxon>Cottales</taxon>
        <taxon>Liparidae</taxon>
        <taxon>Liparis</taxon>
    </lineage>
</organism>
<keyword evidence="2" id="KW-1185">Reference proteome</keyword>
<dbReference type="AlphaFoldDB" id="A0A4Z2GPZ7"/>
<proteinExistence type="predicted"/>
<comment type="caution">
    <text evidence="1">The sequence shown here is derived from an EMBL/GenBank/DDBJ whole genome shotgun (WGS) entry which is preliminary data.</text>
</comment>
<reference evidence="1 2" key="1">
    <citation type="submission" date="2019-03" db="EMBL/GenBank/DDBJ databases">
        <title>First draft genome of Liparis tanakae, snailfish: a comprehensive survey of snailfish specific genes.</title>
        <authorList>
            <person name="Kim W."/>
            <person name="Song I."/>
            <person name="Jeong J.-H."/>
            <person name="Kim D."/>
            <person name="Kim S."/>
            <person name="Ryu S."/>
            <person name="Song J.Y."/>
            <person name="Lee S.K."/>
        </authorList>
    </citation>
    <scope>NUCLEOTIDE SEQUENCE [LARGE SCALE GENOMIC DNA]</scope>
    <source>
        <tissue evidence="1">Muscle</tissue>
    </source>
</reference>
<name>A0A4Z2GPZ7_9TELE</name>
<evidence type="ECO:0000313" key="1">
    <source>
        <dbReference type="EMBL" id="TNN55627.1"/>
    </source>
</evidence>